<dbReference type="PROSITE" id="PS52016">
    <property type="entry name" value="TONB_DEPENDENT_REC_3"/>
    <property type="match status" value="1"/>
</dbReference>
<dbReference type="PANTHER" id="PTHR30069">
    <property type="entry name" value="TONB-DEPENDENT OUTER MEMBRANE RECEPTOR"/>
    <property type="match status" value="1"/>
</dbReference>
<evidence type="ECO:0000256" key="6">
    <source>
        <dbReference type="ARBA" id="ARBA00023077"/>
    </source>
</evidence>
<feature type="signal peptide" evidence="12">
    <location>
        <begin position="1"/>
        <end position="20"/>
    </location>
</feature>
<protein>
    <submittedName>
        <fullName evidence="15">SusC/RagA family TonB-linked outer membrane protein</fullName>
    </submittedName>
</protein>
<evidence type="ECO:0000256" key="2">
    <source>
        <dbReference type="ARBA" id="ARBA00022448"/>
    </source>
</evidence>
<comment type="subcellular location">
    <subcellularLocation>
        <location evidence="1 10">Cell outer membrane</location>
        <topology evidence="1 10">Multi-pass membrane protein</topology>
    </subcellularLocation>
</comment>
<evidence type="ECO:0000256" key="4">
    <source>
        <dbReference type="ARBA" id="ARBA00022692"/>
    </source>
</evidence>
<dbReference type="EMBL" id="JAKJSC010000002">
    <property type="protein sequence ID" value="MDE5418948.1"/>
    <property type="molecule type" value="Genomic_DNA"/>
</dbReference>
<evidence type="ECO:0000313" key="15">
    <source>
        <dbReference type="EMBL" id="MDE5418948.1"/>
    </source>
</evidence>
<dbReference type="Gene3D" id="2.40.170.20">
    <property type="entry name" value="TonB-dependent receptor, beta-barrel domain"/>
    <property type="match status" value="1"/>
</dbReference>
<evidence type="ECO:0000256" key="12">
    <source>
        <dbReference type="SAM" id="SignalP"/>
    </source>
</evidence>
<evidence type="ECO:0000259" key="14">
    <source>
        <dbReference type="Pfam" id="PF07715"/>
    </source>
</evidence>
<name>A0ABT5VWR3_9BACT</name>
<feature type="chain" id="PRO_5046508750" evidence="12">
    <location>
        <begin position="21"/>
        <end position="1061"/>
    </location>
</feature>
<dbReference type="Pfam" id="PF07715">
    <property type="entry name" value="Plug"/>
    <property type="match status" value="1"/>
</dbReference>
<dbReference type="InterPro" id="IPR023997">
    <property type="entry name" value="TonB-dep_OMP_SusC/RagA_CS"/>
</dbReference>
<comment type="similarity">
    <text evidence="10 11">Belongs to the TonB-dependent receptor family.</text>
</comment>
<evidence type="ECO:0000259" key="13">
    <source>
        <dbReference type="Pfam" id="PF00593"/>
    </source>
</evidence>
<keyword evidence="5 12" id="KW-0732">Signal</keyword>
<dbReference type="InterPro" id="IPR008969">
    <property type="entry name" value="CarboxyPept-like_regulatory"/>
</dbReference>
<sequence>MKKMILVVCVFILTFQIVNAQTKQITGTVTSADDGLGMPGVSVSIKNTTQGTSTDIDGKYSLDAQSTDILLFSFVGMVPQEIPVGNQAVIDVVMETQSIGMEEVVVTAFGIERVAESVGYSVALVDEEELLDNAEPDILRSMTGKIPGVTIGSATGAPGAASKINIRGATSFTGDNQPLFVIDGVPYSNDNIATTDSDASIVGGQFASGISSVDPNDIKNIQVLKGGAASALYGSRAANGVVLITTKSGASKIGGVKKGFGINITSSYGFEEIKSNLPDYQNKYGAGTNFEYANFNGSWGAAFNTRDSIPTPGNLTTNFPDQFGDNIAYVPRPNNVKDLFDTGIIRENSINITHGGETSTFNLTMSEVDQKGYIPHSGFDRKSFALGGTAKLSEKLTVGGNMSFSHVDQDGPLFGNNQISGGASSFARALWPARHWNWTEWPYENANGEPVIPNGGYDHPLWSWKHNTNNQTIDRTVLGMNTSYEIFPWLTAGINAGYNKSLQEQQTVTDIGSRGAEGLGEIRENTYVTERMESTFTLSLNKDLNEDFNIQATAGFNLSQNDVSVYRITGTEIINPGIYNLRNTKSQSVIDDYTTRDRIMGVFAQATLGYRDYLYLTLNGRNDWNSALYLPKGGVGKETTNFFYPGATLAYVFTNQFDLSDTPIDFGKLRLGWSKVGGVGALGAYDNNAVFITDPSAFGVNLIRNSISLSNPVLSPEFTTEFEIGGEFRFLEGRITLDATYYDRTTTDILVPLTVPRSTGFQTYFTNIGEMTNNGVEIGLGLTPIRMNNGFSWEIFSSFTTNKNEVTKIIEGIDQYAINVNEVAFVKKGEPLGVFVGSSNYRDDNGNLLIDRTTGQLIRDNEEKVIGDPNIDFRLGITNTFKYKGLSLRVFFDWREGGDVFSNTIASLLGRGVTRDTEDRENGNYIIPGVYGDPNTGQPIVDGSGNAIPNTTGVNMNNLFFGESFAINSSDEMKIYDGTTYRLRELSLNYTLPSKWLEKTFITRASVGFTGNNLWFHAPNIPKYTNFDPEVSSFGASNVQGIEQTAAPNPRRYMFNVKFSF</sequence>
<evidence type="ECO:0000256" key="3">
    <source>
        <dbReference type="ARBA" id="ARBA00022452"/>
    </source>
</evidence>
<keyword evidence="9 10" id="KW-0998">Cell outer membrane</keyword>
<dbReference type="Pfam" id="PF13715">
    <property type="entry name" value="CarbopepD_reg_2"/>
    <property type="match status" value="1"/>
</dbReference>
<dbReference type="InterPro" id="IPR012910">
    <property type="entry name" value="Plug_dom"/>
</dbReference>
<evidence type="ECO:0000256" key="5">
    <source>
        <dbReference type="ARBA" id="ARBA00022729"/>
    </source>
</evidence>
<evidence type="ECO:0000313" key="16">
    <source>
        <dbReference type="Proteomes" id="UP001528920"/>
    </source>
</evidence>
<keyword evidence="4 10" id="KW-0812">Transmembrane</keyword>
<gene>
    <name evidence="15" type="ORF">L3049_13160</name>
</gene>
<keyword evidence="3 10" id="KW-1134">Transmembrane beta strand</keyword>
<dbReference type="SUPFAM" id="SSF56935">
    <property type="entry name" value="Porins"/>
    <property type="match status" value="1"/>
</dbReference>
<keyword evidence="8" id="KW-0675">Receptor</keyword>
<dbReference type="PANTHER" id="PTHR30069:SF29">
    <property type="entry name" value="HEMOGLOBIN AND HEMOGLOBIN-HAPTOGLOBIN-BINDING PROTEIN 1-RELATED"/>
    <property type="match status" value="1"/>
</dbReference>
<feature type="domain" description="TonB-dependent receptor plug" evidence="14">
    <location>
        <begin position="117"/>
        <end position="241"/>
    </location>
</feature>
<dbReference type="InterPro" id="IPR039426">
    <property type="entry name" value="TonB-dep_rcpt-like"/>
</dbReference>
<dbReference type="InterPro" id="IPR036942">
    <property type="entry name" value="Beta-barrel_TonB_sf"/>
</dbReference>
<keyword evidence="7 10" id="KW-0472">Membrane</keyword>
<comment type="caution">
    <text evidence="15">The sequence shown here is derived from an EMBL/GenBank/DDBJ whole genome shotgun (WGS) entry which is preliminary data.</text>
</comment>
<dbReference type="Gene3D" id="2.170.130.10">
    <property type="entry name" value="TonB-dependent receptor, plug domain"/>
    <property type="match status" value="1"/>
</dbReference>
<keyword evidence="16" id="KW-1185">Reference proteome</keyword>
<feature type="domain" description="TonB-dependent receptor-like beta-barrel" evidence="13">
    <location>
        <begin position="436"/>
        <end position="820"/>
    </location>
</feature>
<organism evidence="15 16">
    <name type="scientific">Paralabilibaculum antarcticum</name>
    <dbReference type="NCBI Taxonomy" id="2912572"/>
    <lineage>
        <taxon>Bacteria</taxon>
        <taxon>Pseudomonadati</taxon>
        <taxon>Bacteroidota</taxon>
        <taxon>Bacteroidia</taxon>
        <taxon>Marinilabiliales</taxon>
        <taxon>Marinifilaceae</taxon>
        <taxon>Paralabilibaculum</taxon>
    </lineage>
</organism>
<dbReference type="NCBIfam" id="TIGR04056">
    <property type="entry name" value="OMP_RagA_SusC"/>
    <property type="match status" value="1"/>
</dbReference>
<evidence type="ECO:0000256" key="9">
    <source>
        <dbReference type="ARBA" id="ARBA00023237"/>
    </source>
</evidence>
<accession>A0ABT5VWR3</accession>
<evidence type="ECO:0000256" key="8">
    <source>
        <dbReference type="ARBA" id="ARBA00023170"/>
    </source>
</evidence>
<evidence type="ECO:0000256" key="10">
    <source>
        <dbReference type="PROSITE-ProRule" id="PRU01360"/>
    </source>
</evidence>
<evidence type="ECO:0000256" key="11">
    <source>
        <dbReference type="RuleBase" id="RU003357"/>
    </source>
</evidence>
<dbReference type="SUPFAM" id="SSF49464">
    <property type="entry name" value="Carboxypeptidase regulatory domain-like"/>
    <property type="match status" value="1"/>
</dbReference>
<dbReference type="InterPro" id="IPR000531">
    <property type="entry name" value="Beta-barrel_TonB"/>
</dbReference>
<keyword evidence="6 11" id="KW-0798">TonB box</keyword>
<dbReference type="Proteomes" id="UP001528920">
    <property type="component" value="Unassembled WGS sequence"/>
</dbReference>
<dbReference type="Gene3D" id="2.60.40.1120">
    <property type="entry name" value="Carboxypeptidase-like, regulatory domain"/>
    <property type="match status" value="1"/>
</dbReference>
<proteinExistence type="inferred from homology"/>
<dbReference type="InterPro" id="IPR023996">
    <property type="entry name" value="TonB-dep_OMP_SusC/RagA"/>
</dbReference>
<keyword evidence="2 10" id="KW-0813">Transport</keyword>
<evidence type="ECO:0000256" key="7">
    <source>
        <dbReference type="ARBA" id="ARBA00023136"/>
    </source>
</evidence>
<dbReference type="InterPro" id="IPR037066">
    <property type="entry name" value="Plug_dom_sf"/>
</dbReference>
<reference evidence="15 16" key="1">
    <citation type="submission" date="2022-01" db="EMBL/GenBank/DDBJ databases">
        <title>Labilibaculum sp. nov, a marine bacterium isolated from Antarctica.</title>
        <authorList>
            <person name="Dai W."/>
        </authorList>
    </citation>
    <scope>NUCLEOTIDE SEQUENCE [LARGE SCALE GENOMIC DNA]</scope>
    <source>
        <strain evidence="15 16">DW002</strain>
    </source>
</reference>
<evidence type="ECO:0000256" key="1">
    <source>
        <dbReference type="ARBA" id="ARBA00004571"/>
    </source>
</evidence>
<dbReference type="Pfam" id="PF00593">
    <property type="entry name" value="TonB_dep_Rec_b-barrel"/>
    <property type="match status" value="1"/>
</dbReference>
<dbReference type="RefSeq" id="WP_275110278.1">
    <property type="nucleotide sequence ID" value="NZ_JAKJSC010000002.1"/>
</dbReference>
<dbReference type="NCBIfam" id="TIGR04057">
    <property type="entry name" value="SusC_RagA_signa"/>
    <property type="match status" value="1"/>
</dbReference>